<dbReference type="SUPFAM" id="SSF81321">
    <property type="entry name" value="Family A G protein-coupled receptor-like"/>
    <property type="match status" value="1"/>
</dbReference>
<dbReference type="EMBL" id="AHAT01024764">
    <property type="status" value="NOT_ANNOTATED_CDS"/>
    <property type="molecule type" value="Genomic_DNA"/>
</dbReference>
<keyword evidence="12" id="KW-1185">Reference proteome</keyword>
<dbReference type="InParanoid" id="W5NLZ7"/>
<dbReference type="PANTHER" id="PTHR24238">
    <property type="entry name" value="G-PROTEIN COUPLED RECEPTOR"/>
    <property type="match status" value="1"/>
</dbReference>
<dbReference type="PROSITE" id="PS50262">
    <property type="entry name" value="G_PROTEIN_RECEP_F1_2"/>
    <property type="match status" value="1"/>
</dbReference>
<accession>W5NLZ7</accession>
<keyword evidence="2 9" id="KW-0812">Transmembrane</keyword>
<evidence type="ECO:0000256" key="7">
    <source>
        <dbReference type="ARBA" id="ARBA00023224"/>
    </source>
</evidence>
<comment type="subcellular location">
    <subcellularLocation>
        <location evidence="1">Membrane</location>
        <topology evidence="1">Multi-pass membrane protein</topology>
    </subcellularLocation>
</comment>
<dbReference type="InterPro" id="IPR017452">
    <property type="entry name" value="GPCR_Rhodpsn_7TM"/>
</dbReference>
<evidence type="ECO:0000256" key="8">
    <source>
        <dbReference type="SAM" id="MobiDB-lite"/>
    </source>
</evidence>
<evidence type="ECO:0000256" key="4">
    <source>
        <dbReference type="ARBA" id="ARBA00023040"/>
    </source>
</evidence>
<dbReference type="InterPro" id="IPR000276">
    <property type="entry name" value="GPCR_Rhodpsn"/>
</dbReference>
<keyword evidence="6" id="KW-0675">Receptor</keyword>
<feature type="compositionally biased region" description="Polar residues" evidence="8">
    <location>
        <begin position="223"/>
        <end position="251"/>
    </location>
</feature>
<dbReference type="GO" id="GO:0007186">
    <property type="term" value="P:G protein-coupled receptor signaling pathway"/>
    <property type="evidence" value="ECO:0000318"/>
    <property type="project" value="GO_Central"/>
</dbReference>
<dbReference type="GeneTree" id="ENSGT00730000112225"/>
<dbReference type="Pfam" id="PF00001">
    <property type="entry name" value="7tm_1"/>
    <property type="match status" value="1"/>
</dbReference>
<keyword evidence="3 9" id="KW-1133">Transmembrane helix</keyword>
<feature type="transmembrane region" description="Helical" evidence="9">
    <location>
        <begin position="124"/>
        <end position="147"/>
    </location>
</feature>
<keyword evidence="5 9" id="KW-0472">Membrane</keyword>
<dbReference type="eggNOG" id="KOG3656">
    <property type="taxonomic scope" value="Eukaryota"/>
</dbReference>
<dbReference type="GO" id="GO:0004930">
    <property type="term" value="F:G protein-coupled receptor activity"/>
    <property type="evidence" value="ECO:0000318"/>
    <property type="project" value="GO_Central"/>
</dbReference>
<evidence type="ECO:0000256" key="6">
    <source>
        <dbReference type="ARBA" id="ARBA00023170"/>
    </source>
</evidence>
<reference evidence="11" key="2">
    <citation type="submission" date="2025-08" db="UniProtKB">
        <authorList>
            <consortium name="Ensembl"/>
        </authorList>
    </citation>
    <scope>IDENTIFICATION</scope>
</reference>
<evidence type="ECO:0000313" key="12">
    <source>
        <dbReference type="Proteomes" id="UP000018468"/>
    </source>
</evidence>
<evidence type="ECO:0000256" key="9">
    <source>
        <dbReference type="SAM" id="Phobius"/>
    </source>
</evidence>
<evidence type="ECO:0000259" key="10">
    <source>
        <dbReference type="PROSITE" id="PS50262"/>
    </source>
</evidence>
<dbReference type="GO" id="GO:0032870">
    <property type="term" value="P:cellular response to hormone stimulus"/>
    <property type="evidence" value="ECO:0000318"/>
    <property type="project" value="GO_Central"/>
</dbReference>
<dbReference type="Gene3D" id="1.20.1070.10">
    <property type="entry name" value="Rhodopsin 7-helix transmembrane proteins"/>
    <property type="match status" value="1"/>
</dbReference>
<feature type="region of interest" description="Disordered" evidence="8">
    <location>
        <begin position="213"/>
        <end position="254"/>
    </location>
</feature>
<evidence type="ECO:0000256" key="5">
    <source>
        <dbReference type="ARBA" id="ARBA00023136"/>
    </source>
</evidence>
<dbReference type="PANTHER" id="PTHR24238:SF57">
    <property type="entry name" value="G-PROTEIN COUPLED RECEPTOR 83"/>
    <property type="match status" value="1"/>
</dbReference>
<feature type="domain" description="G-protein coupled receptors family 1 profile" evidence="10">
    <location>
        <begin position="20"/>
        <end position="341"/>
    </location>
</feature>
<dbReference type="AlphaFoldDB" id="W5NLZ7"/>
<name>W5NLZ7_LEPOC</name>
<reference evidence="11" key="3">
    <citation type="submission" date="2025-09" db="UniProtKB">
        <authorList>
            <consortium name="Ensembl"/>
        </authorList>
    </citation>
    <scope>IDENTIFICATION</scope>
</reference>
<dbReference type="FunFam" id="1.20.1070.10:FF:000954">
    <property type="entry name" value="Uncharacterized protein"/>
    <property type="match status" value="1"/>
</dbReference>
<organism evidence="11 12">
    <name type="scientific">Lepisosteus oculatus</name>
    <name type="common">Spotted gar</name>
    <dbReference type="NCBI Taxonomy" id="7918"/>
    <lineage>
        <taxon>Eukaryota</taxon>
        <taxon>Metazoa</taxon>
        <taxon>Chordata</taxon>
        <taxon>Craniata</taxon>
        <taxon>Vertebrata</taxon>
        <taxon>Euteleostomi</taxon>
        <taxon>Actinopterygii</taxon>
        <taxon>Neopterygii</taxon>
        <taxon>Holostei</taxon>
        <taxon>Semionotiformes</taxon>
        <taxon>Lepisosteidae</taxon>
        <taxon>Lepisosteus</taxon>
    </lineage>
</organism>
<protein>
    <submittedName>
        <fullName evidence="11">Neuropeptide Y receptor type 6-like</fullName>
    </submittedName>
</protein>
<reference evidence="12" key="1">
    <citation type="submission" date="2011-12" db="EMBL/GenBank/DDBJ databases">
        <title>The Draft Genome of Lepisosteus oculatus.</title>
        <authorList>
            <consortium name="The Broad Institute Genome Assembly &amp; Analysis Group"/>
            <consortium name="Computational R&amp;D Group"/>
            <consortium name="and Sequencing Platform"/>
            <person name="Di Palma F."/>
            <person name="Alfoldi J."/>
            <person name="Johnson J."/>
            <person name="Berlin A."/>
            <person name="Gnerre S."/>
            <person name="Jaffe D."/>
            <person name="MacCallum I."/>
            <person name="Young S."/>
            <person name="Walker B.J."/>
            <person name="Lander E.S."/>
            <person name="Lindblad-Toh K."/>
        </authorList>
    </citation>
    <scope>NUCLEOTIDE SEQUENCE [LARGE SCALE GENOMIC DNA]</scope>
</reference>
<dbReference type="OMA" id="YTCIIPY"/>
<dbReference type="Proteomes" id="UP000018468">
    <property type="component" value="Linkage group LG2"/>
</dbReference>
<dbReference type="HOGENOM" id="CLU_771509_0_0_1"/>
<dbReference type="CDD" id="cd00637">
    <property type="entry name" value="7tm_classA_rhodopsin-like"/>
    <property type="match status" value="1"/>
</dbReference>
<sequence length="354" mass="37923">TVGVIESTVRASMCFLGIMGNSMLVLHSLPSKRSHLKTSEVLFINLAASNLITNCLVDLPDTLADIAGRWFLGEAYCGIFLFCSDLSETSSVLTTLLISVFWYQKLVGSLKRGNAPVKLDSLGLSCGLLAASWGAALVFSVPLLSFVTVGSNRSASQDCQAHFPTHASKQTYEATYLTLANAVPVAFMVFTNLQIVITLLTQRKRIEALKKEARLQPAAERAQPTSTGPDSPREFSSVSTPAGNQNPSSQALADPAGKGRLDALARAAAVAPPRSRNAPRQHPGAQVRAAMSVVAVASVFLVCWVTHLLLRIASNVNESSAIVEIASYIAASYTCIIPFIFLHGVKKLSCRCWK</sequence>
<proteinExistence type="predicted"/>
<feature type="transmembrane region" description="Helical" evidence="9">
    <location>
        <begin position="325"/>
        <end position="345"/>
    </location>
</feature>
<keyword evidence="4" id="KW-0297">G-protein coupled receptor</keyword>
<keyword evidence="7" id="KW-0807">Transducer</keyword>
<feature type="transmembrane region" description="Helical" evidence="9">
    <location>
        <begin position="182"/>
        <end position="201"/>
    </location>
</feature>
<feature type="transmembrane region" description="Helical" evidence="9">
    <location>
        <begin position="289"/>
        <end position="313"/>
    </location>
</feature>
<evidence type="ECO:0000313" key="11">
    <source>
        <dbReference type="Ensembl" id="ENSLOCP00000021656.1"/>
    </source>
</evidence>
<dbReference type="GO" id="GO:0005886">
    <property type="term" value="C:plasma membrane"/>
    <property type="evidence" value="ECO:0000318"/>
    <property type="project" value="GO_Central"/>
</dbReference>
<evidence type="ECO:0000256" key="1">
    <source>
        <dbReference type="ARBA" id="ARBA00004141"/>
    </source>
</evidence>
<dbReference type="Ensembl" id="ENSLOCT00000021693.1">
    <property type="protein sequence ID" value="ENSLOCP00000021656.1"/>
    <property type="gene ID" value="ENSLOCG00000017551.1"/>
</dbReference>
<evidence type="ECO:0000256" key="2">
    <source>
        <dbReference type="ARBA" id="ARBA00022692"/>
    </source>
</evidence>
<dbReference type="PRINTS" id="PR00237">
    <property type="entry name" value="GPCRRHODOPSN"/>
</dbReference>
<evidence type="ECO:0000256" key="3">
    <source>
        <dbReference type="ARBA" id="ARBA00022989"/>
    </source>
</evidence>